<dbReference type="InterPro" id="IPR011991">
    <property type="entry name" value="ArsR-like_HTH"/>
</dbReference>
<dbReference type="Proteomes" id="UP000199475">
    <property type="component" value="Unassembled WGS sequence"/>
</dbReference>
<keyword evidence="4" id="KW-0804">Transcription</keyword>
<dbReference type="GO" id="GO:0003677">
    <property type="term" value="F:DNA binding"/>
    <property type="evidence" value="ECO:0007669"/>
    <property type="project" value="UniProtKB-KW"/>
</dbReference>
<dbReference type="InterPro" id="IPR036390">
    <property type="entry name" value="WH_DNA-bd_sf"/>
</dbReference>
<evidence type="ECO:0000256" key="4">
    <source>
        <dbReference type="ARBA" id="ARBA00023163"/>
    </source>
</evidence>
<evidence type="ECO:0000256" key="5">
    <source>
        <dbReference type="ARBA" id="ARBA00058938"/>
    </source>
</evidence>
<keyword evidence="3" id="KW-0238">DNA-binding</keyword>
<feature type="domain" description="HTH iclR-type" evidence="7">
    <location>
        <begin position="16"/>
        <end position="78"/>
    </location>
</feature>
<dbReference type="InterPro" id="IPR050707">
    <property type="entry name" value="HTH_MetabolicPath_Reg"/>
</dbReference>
<reference evidence="9 10" key="1">
    <citation type="submission" date="2016-10" db="EMBL/GenBank/DDBJ databases">
        <authorList>
            <person name="de Groot N.N."/>
        </authorList>
    </citation>
    <scope>NUCLEOTIDE SEQUENCE [LARGE SCALE GENOMIC DNA]</scope>
    <source>
        <strain evidence="9 10">CGMCC 1.9159</strain>
    </source>
</reference>
<dbReference type="FunFam" id="1.10.10.10:FF:000056">
    <property type="entry name" value="IclR family transcriptional regulator"/>
    <property type="match status" value="1"/>
</dbReference>
<dbReference type="PANTHER" id="PTHR30136">
    <property type="entry name" value="HELIX-TURN-HELIX TRANSCRIPTIONAL REGULATOR, ICLR FAMILY"/>
    <property type="match status" value="1"/>
</dbReference>
<dbReference type="GO" id="GO:0006071">
    <property type="term" value="P:glycerol metabolic process"/>
    <property type="evidence" value="ECO:0007669"/>
    <property type="project" value="UniProtKB-KW"/>
</dbReference>
<feature type="domain" description="IclR-ED" evidence="8">
    <location>
        <begin position="79"/>
        <end position="266"/>
    </location>
</feature>
<dbReference type="Gene3D" id="1.10.10.10">
    <property type="entry name" value="Winged helix-like DNA-binding domain superfamily/Winged helix DNA-binding domain"/>
    <property type="match status" value="1"/>
</dbReference>
<sequence length="270" mass="29377">MATTPNGRTNDGPPRIEAIDRAMQILEVLAKAGADGTSLSELSEVTKISKPTAYRALATMRARGFVSQSKGGEYRLGPHALGLTESYFSKDNLQRALHPVLLELSRRTAELVHLGAWDGPEVVYLDKVEPTSRAIRVWSAVGQRVPAASSALGRALLSAGHETPDDLRYFIESLPADRHVSHERLVEAIEEARATGFSGEFEENEPGVACMGFPLMRGDRAVAAISITSVSERMTPERRRDLQKLVRTQLPRLLPEGIALFKPTGSPADA</sequence>
<evidence type="ECO:0000259" key="8">
    <source>
        <dbReference type="PROSITE" id="PS51078"/>
    </source>
</evidence>
<dbReference type="PROSITE" id="PS51077">
    <property type="entry name" value="HTH_ICLR"/>
    <property type="match status" value="1"/>
</dbReference>
<dbReference type="GO" id="GO:0045892">
    <property type="term" value="P:negative regulation of DNA-templated transcription"/>
    <property type="evidence" value="ECO:0007669"/>
    <property type="project" value="TreeGrafter"/>
</dbReference>
<dbReference type="PROSITE" id="PS51078">
    <property type="entry name" value="ICLR_ED"/>
    <property type="match status" value="1"/>
</dbReference>
<dbReference type="OrthoDB" id="7274111at2"/>
<dbReference type="Pfam" id="PF09339">
    <property type="entry name" value="HTH_IclR"/>
    <property type="match status" value="1"/>
</dbReference>
<dbReference type="STRING" id="686624.SAMN04488242_0650"/>
<dbReference type="InterPro" id="IPR036388">
    <property type="entry name" value="WH-like_DNA-bd_sf"/>
</dbReference>
<proteinExistence type="predicted"/>
<evidence type="ECO:0000259" key="7">
    <source>
        <dbReference type="PROSITE" id="PS51077"/>
    </source>
</evidence>
<gene>
    <name evidence="9" type="ORF">SAMN04488242_0650</name>
</gene>
<keyword evidence="1" id="KW-0319">Glycerol metabolism</keyword>
<dbReference type="Pfam" id="PF01614">
    <property type="entry name" value="IclR_C"/>
    <property type="match status" value="1"/>
</dbReference>
<dbReference type="RefSeq" id="WP_093248847.1">
    <property type="nucleotide sequence ID" value="NZ_FNGP01000001.1"/>
</dbReference>
<keyword evidence="10" id="KW-1185">Reference proteome</keyword>
<dbReference type="SUPFAM" id="SSF55781">
    <property type="entry name" value="GAF domain-like"/>
    <property type="match status" value="1"/>
</dbReference>
<keyword evidence="2" id="KW-0805">Transcription regulation</keyword>
<evidence type="ECO:0000256" key="1">
    <source>
        <dbReference type="ARBA" id="ARBA00022798"/>
    </source>
</evidence>
<dbReference type="InterPro" id="IPR029016">
    <property type="entry name" value="GAF-like_dom_sf"/>
</dbReference>
<evidence type="ECO:0000256" key="6">
    <source>
        <dbReference type="ARBA" id="ARBA00070406"/>
    </source>
</evidence>
<dbReference type="InterPro" id="IPR005471">
    <property type="entry name" value="Tscrpt_reg_IclR_N"/>
</dbReference>
<evidence type="ECO:0000313" key="10">
    <source>
        <dbReference type="Proteomes" id="UP000199475"/>
    </source>
</evidence>
<dbReference type="CDD" id="cd00090">
    <property type="entry name" value="HTH_ARSR"/>
    <property type="match status" value="1"/>
</dbReference>
<dbReference type="EMBL" id="FNGP01000001">
    <property type="protein sequence ID" value="SDL18769.1"/>
    <property type="molecule type" value="Genomic_DNA"/>
</dbReference>
<dbReference type="SUPFAM" id="SSF46785">
    <property type="entry name" value="Winged helix' DNA-binding domain"/>
    <property type="match status" value="1"/>
</dbReference>
<dbReference type="PANTHER" id="PTHR30136:SF24">
    <property type="entry name" value="HTH-TYPE TRANSCRIPTIONAL REPRESSOR ALLR"/>
    <property type="match status" value="1"/>
</dbReference>
<organism evidence="9 10">
    <name type="scientific">Tessaracoccus oleiagri</name>
    <dbReference type="NCBI Taxonomy" id="686624"/>
    <lineage>
        <taxon>Bacteria</taxon>
        <taxon>Bacillati</taxon>
        <taxon>Actinomycetota</taxon>
        <taxon>Actinomycetes</taxon>
        <taxon>Propionibacteriales</taxon>
        <taxon>Propionibacteriaceae</taxon>
        <taxon>Tessaracoccus</taxon>
    </lineage>
</organism>
<evidence type="ECO:0000256" key="3">
    <source>
        <dbReference type="ARBA" id="ARBA00023125"/>
    </source>
</evidence>
<comment type="function">
    <text evidence="5">May be an activator protein for the gylABX operon.</text>
</comment>
<dbReference type="SMART" id="SM00346">
    <property type="entry name" value="HTH_ICLR"/>
    <property type="match status" value="1"/>
</dbReference>
<protein>
    <recommendedName>
        <fullName evidence="6">Glycerol operon regulatory protein</fullName>
    </recommendedName>
</protein>
<name>A0A1G9I0N7_9ACTN</name>
<dbReference type="Gene3D" id="3.30.450.40">
    <property type="match status" value="1"/>
</dbReference>
<evidence type="ECO:0000256" key="2">
    <source>
        <dbReference type="ARBA" id="ARBA00023015"/>
    </source>
</evidence>
<dbReference type="GO" id="GO:0003700">
    <property type="term" value="F:DNA-binding transcription factor activity"/>
    <property type="evidence" value="ECO:0007669"/>
    <property type="project" value="TreeGrafter"/>
</dbReference>
<dbReference type="InterPro" id="IPR014757">
    <property type="entry name" value="Tscrpt_reg_IclR_C"/>
</dbReference>
<evidence type="ECO:0000313" key="9">
    <source>
        <dbReference type="EMBL" id="SDL18769.1"/>
    </source>
</evidence>
<dbReference type="AlphaFoldDB" id="A0A1G9I0N7"/>
<accession>A0A1G9I0N7</accession>